<dbReference type="OrthoDB" id="5678912at2"/>
<evidence type="ECO:0000256" key="1">
    <source>
        <dbReference type="SAM" id="Phobius"/>
    </source>
</evidence>
<dbReference type="Proteomes" id="UP000295657">
    <property type="component" value="Unassembled WGS sequence"/>
</dbReference>
<name>A0A4R6VCG3_9PAST</name>
<proteinExistence type="predicted"/>
<keyword evidence="1" id="KW-1133">Transmembrane helix</keyword>
<evidence type="ECO:0000313" key="3">
    <source>
        <dbReference type="Proteomes" id="UP000295657"/>
    </source>
</evidence>
<comment type="caution">
    <text evidence="2">The sequence shown here is derived from an EMBL/GenBank/DDBJ whole genome shotgun (WGS) entry which is preliminary data.</text>
</comment>
<evidence type="ECO:0000313" key="2">
    <source>
        <dbReference type="EMBL" id="TDQ58116.1"/>
    </source>
</evidence>
<accession>A0A4R6VCG3</accession>
<protein>
    <submittedName>
        <fullName evidence="2">Uncharacterized protein</fullName>
    </submittedName>
</protein>
<gene>
    <name evidence="2" type="ORF">EDC45_1189</name>
</gene>
<keyword evidence="1" id="KW-0472">Membrane</keyword>
<feature type="transmembrane region" description="Helical" evidence="1">
    <location>
        <begin position="23"/>
        <end position="44"/>
    </location>
</feature>
<keyword evidence="1" id="KW-0812">Transmembrane</keyword>
<dbReference type="EMBL" id="SNYQ01000003">
    <property type="protein sequence ID" value="TDQ58116.1"/>
    <property type="molecule type" value="Genomic_DNA"/>
</dbReference>
<sequence>MKMAYFDNPHNAWRRLLQLPKPFLHLILCAIFAILMALPLFNYLQQSQLLAQQKNALYKLQQETRHRQKILQALRRHADKARLTPEIAAKIAPIHQKLLYTARKLRVQTSQWEFSRSPLLRIEVDGNFPDLNHFLQTQFVPDAYVHLLELSVQRYRQEPEQSSIRADILMQIELEEE</sequence>
<reference evidence="2 3" key="1">
    <citation type="submission" date="2019-03" db="EMBL/GenBank/DDBJ databases">
        <title>Genomic Encyclopedia of Type Strains, Phase IV (KMG-IV): sequencing the most valuable type-strain genomes for metagenomic binning, comparative biology and taxonomic classification.</title>
        <authorList>
            <person name="Goeker M."/>
        </authorList>
    </citation>
    <scope>NUCLEOTIDE SEQUENCE [LARGE SCALE GENOMIC DNA]</scope>
    <source>
        <strain evidence="2 3">DSM 28403</strain>
    </source>
</reference>
<dbReference type="AlphaFoldDB" id="A0A4R6VCG3"/>
<dbReference type="RefSeq" id="WP_133544429.1">
    <property type="nucleotide sequence ID" value="NZ_SNYQ01000003.1"/>
</dbReference>
<organism evidence="2 3">
    <name type="scientific">Mesocricetibacter intestinalis</name>
    <dbReference type="NCBI Taxonomy" id="1521930"/>
    <lineage>
        <taxon>Bacteria</taxon>
        <taxon>Pseudomonadati</taxon>
        <taxon>Pseudomonadota</taxon>
        <taxon>Gammaproteobacteria</taxon>
        <taxon>Pasteurellales</taxon>
        <taxon>Pasteurellaceae</taxon>
        <taxon>Mesocricetibacter</taxon>
    </lineage>
</organism>
<keyword evidence="3" id="KW-1185">Reference proteome</keyword>